<comment type="caution">
    <text evidence="9">The sequence shown here is derived from an EMBL/GenBank/DDBJ whole genome shotgun (WGS) entry which is preliminary data.</text>
</comment>
<dbReference type="AlphaFoldDB" id="A0A926DNX6"/>
<dbReference type="CDD" id="cd06261">
    <property type="entry name" value="TM_PBP2"/>
    <property type="match status" value="1"/>
</dbReference>
<feature type="domain" description="ABC transmembrane type-1" evidence="8">
    <location>
        <begin position="60"/>
        <end position="274"/>
    </location>
</feature>
<dbReference type="Proteomes" id="UP000611762">
    <property type="component" value="Unassembled WGS sequence"/>
</dbReference>
<feature type="transmembrane region" description="Helical" evidence="7">
    <location>
        <begin position="255"/>
        <end position="278"/>
    </location>
</feature>
<evidence type="ECO:0000256" key="2">
    <source>
        <dbReference type="ARBA" id="ARBA00022448"/>
    </source>
</evidence>
<evidence type="ECO:0000256" key="6">
    <source>
        <dbReference type="ARBA" id="ARBA00023136"/>
    </source>
</evidence>
<feature type="transmembrane region" description="Helical" evidence="7">
    <location>
        <begin position="106"/>
        <end position="128"/>
    </location>
</feature>
<dbReference type="PANTHER" id="PTHR43227:SF11">
    <property type="entry name" value="BLL4140 PROTEIN"/>
    <property type="match status" value="1"/>
</dbReference>
<evidence type="ECO:0000256" key="3">
    <source>
        <dbReference type="ARBA" id="ARBA00022475"/>
    </source>
</evidence>
<keyword evidence="6 7" id="KW-0472">Membrane</keyword>
<accession>A0A926DNX6</accession>
<dbReference type="GO" id="GO:0005886">
    <property type="term" value="C:plasma membrane"/>
    <property type="evidence" value="ECO:0007669"/>
    <property type="project" value="UniProtKB-SubCell"/>
</dbReference>
<keyword evidence="2 7" id="KW-0813">Transport</keyword>
<dbReference type="SUPFAM" id="SSF161098">
    <property type="entry name" value="MetI-like"/>
    <property type="match status" value="1"/>
</dbReference>
<evidence type="ECO:0000256" key="7">
    <source>
        <dbReference type="RuleBase" id="RU363032"/>
    </source>
</evidence>
<keyword evidence="5 7" id="KW-1133">Transmembrane helix</keyword>
<comment type="similarity">
    <text evidence="7">Belongs to the binding-protein-dependent transport system permease family.</text>
</comment>
<evidence type="ECO:0000256" key="1">
    <source>
        <dbReference type="ARBA" id="ARBA00004651"/>
    </source>
</evidence>
<protein>
    <submittedName>
        <fullName evidence="9">Sugar ABC transporter permease</fullName>
    </submittedName>
</protein>
<sequence>MLIPGVIALLLFAYKPMYGLLIAFKDYKFKLGIWGSPWADQNGMAHFIRMFSGGDFIKVLRNTVVISFLKLICGFPAPIILALLLNEMRGKVYKRIVQTLTYLPHFFSWVVLGGILKMVFATVGPINMVLQNLGLNEPIPFFGNNTAFLWLIVGTAVWQGLGWGAIIYMAALSGVDESLYEAAYIDGASRWKQVWHISLPTIMGTVTTVFIMNLGQVLNAGFDQIYNMYNVMVYESSDILDTYSLRLLQDGRYEIGTALGLFKSLVGMAFVLGSNWIVKVLSHDEYGIL</sequence>
<evidence type="ECO:0000256" key="5">
    <source>
        <dbReference type="ARBA" id="ARBA00022989"/>
    </source>
</evidence>
<proteinExistence type="inferred from homology"/>
<keyword evidence="3" id="KW-1003">Cell membrane</keyword>
<organism evidence="9 10">
    <name type="scientific">Congzhengia minquanensis</name>
    <dbReference type="NCBI Taxonomy" id="2763657"/>
    <lineage>
        <taxon>Bacteria</taxon>
        <taxon>Bacillati</taxon>
        <taxon>Bacillota</taxon>
        <taxon>Clostridia</taxon>
        <taxon>Eubacteriales</taxon>
        <taxon>Oscillospiraceae</taxon>
        <taxon>Congzhengia</taxon>
    </lineage>
</organism>
<gene>
    <name evidence="9" type="ORF">H8698_09220</name>
</gene>
<feature type="transmembrane region" description="Helical" evidence="7">
    <location>
        <begin position="64"/>
        <end position="85"/>
    </location>
</feature>
<dbReference type="PROSITE" id="PS50928">
    <property type="entry name" value="ABC_TM1"/>
    <property type="match status" value="1"/>
</dbReference>
<dbReference type="PANTHER" id="PTHR43227">
    <property type="entry name" value="BLL4140 PROTEIN"/>
    <property type="match status" value="1"/>
</dbReference>
<dbReference type="GO" id="GO:0055085">
    <property type="term" value="P:transmembrane transport"/>
    <property type="evidence" value="ECO:0007669"/>
    <property type="project" value="InterPro"/>
</dbReference>
<evidence type="ECO:0000259" key="8">
    <source>
        <dbReference type="PROSITE" id="PS50928"/>
    </source>
</evidence>
<dbReference type="EMBL" id="JACRSU010000003">
    <property type="protein sequence ID" value="MBC8541152.1"/>
    <property type="molecule type" value="Genomic_DNA"/>
</dbReference>
<evidence type="ECO:0000313" key="10">
    <source>
        <dbReference type="Proteomes" id="UP000611762"/>
    </source>
</evidence>
<dbReference type="InterPro" id="IPR050809">
    <property type="entry name" value="UgpAE/MalFG_permease"/>
</dbReference>
<reference evidence="9" key="1">
    <citation type="submission" date="2020-08" db="EMBL/GenBank/DDBJ databases">
        <title>Genome public.</title>
        <authorList>
            <person name="Liu C."/>
            <person name="Sun Q."/>
        </authorList>
    </citation>
    <scope>NUCLEOTIDE SEQUENCE</scope>
    <source>
        <strain evidence="9">H8</strain>
    </source>
</reference>
<dbReference type="InterPro" id="IPR000515">
    <property type="entry name" value="MetI-like"/>
</dbReference>
<feature type="transmembrane region" description="Helical" evidence="7">
    <location>
        <begin position="194"/>
        <end position="214"/>
    </location>
</feature>
<name>A0A926DNX6_9FIRM</name>
<dbReference type="InterPro" id="IPR035906">
    <property type="entry name" value="MetI-like_sf"/>
</dbReference>
<evidence type="ECO:0000313" key="9">
    <source>
        <dbReference type="EMBL" id="MBC8541152.1"/>
    </source>
</evidence>
<comment type="subcellular location">
    <subcellularLocation>
        <location evidence="1 7">Cell membrane</location>
        <topology evidence="1 7">Multi-pass membrane protein</topology>
    </subcellularLocation>
</comment>
<dbReference type="Pfam" id="PF00528">
    <property type="entry name" value="BPD_transp_1"/>
    <property type="match status" value="1"/>
</dbReference>
<keyword evidence="10" id="KW-1185">Reference proteome</keyword>
<feature type="transmembrane region" description="Helical" evidence="7">
    <location>
        <begin position="148"/>
        <end position="173"/>
    </location>
</feature>
<keyword evidence="4 7" id="KW-0812">Transmembrane</keyword>
<dbReference type="Gene3D" id="1.10.3720.10">
    <property type="entry name" value="MetI-like"/>
    <property type="match status" value="1"/>
</dbReference>
<evidence type="ECO:0000256" key="4">
    <source>
        <dbReference type="ARBA" id="ARBA00022692"/>
    </source>
</evidence>